<sequence length="150" mass="16388">MNGNGVGAPPRPWTFYSGSDRVVETSGAAQADDHRAWKNFGATSMNAISFGFVATAILISMFLIMAILEHLFRPNNHLSSSHDASLESRVVAHHKSRDHPMQLLTTYARDISVVMPGHDYPTCLALPAPLLSCPPQGFRSPQPQHSFAFS</sequence>
<dbReference type="EMBL" id="JBDFQZ010000007">
    <property type="protein sequence ID" value="KAK9704964.1"/>
    <property type="molecule type" value="Genomic_DNA"/>
</dbReference>
<keyword evidence="3" id="KW-1185">Reference proteome</keyword>
<dbReference type="PANTHER" id="PTHR33728:SF3">
    <property type="entry name" value="MULTIDRUG RESISTANCE PROTEIN"/>
    <property type="match status" value="1"/>
</dbReference>
<accession>A0AAW1JK85</accession>
<dbReference type="PANTHER" id="PTHR33728">
    <property type="entry name" value="CTTNBP 2 AMINO-TERMINAL-LIKE PROTEIN"/>
    <property type="match status" value="1"/>
</dbReference>
<protein>
    <submittedName>
        <fullName evidence="2">Uncharacterized protein</fullName>
    </submittedName>
</protein>
<comment type="caution">
    <text evidence="2">The sequence shown here is derived from an EMBL/GenBank/DDBJ whole genome shotgun (WGS) entry which is preliminary data.</text>
</comment>
<keyword evidence="1" id="KW-0812">Transmembrane</keyword>
<dbReference type="Proteomes" id="UP001443914">
    <property type="component" value="Unassembled WGS sequence"/>
</dbReference>
<gene>
    <name evidence="2" type="ORF">RND81_07G023600</name>
</gene>
<reference evidence="2" key="1">
    <citation type="submission" date="2024-03" db="EMBL/GenBank/DDBJ databases">
        <title>WGS assembly of Saponaria officinalis var. Norfolk2.</title>
        <authorList>
            <person name="Jenkins J."/>
            <person name="Shu S."/>
            <person name="Grimwood J."/>
            <person name="Barry K."/>
            <person name="Goodstein D."/>
            <person name="Schmutz J."/>
            <person name="Leebens-Mack J."/>
            <person name="Osbourn A."/>
        </authorList>
    </citation>
    <scope>NUCLEOTIDE SEQUENCE [LARGE SCALE GENOMIC DNA]</scope>
    <source>
        <strain evidence="2">JIC</strain>
    </source>
</reference>
<proteinExistence type="predicted"/>
<feature type="transmembrane region" description="Helical" evidence="1">
    <location>
        <begin position="47"/>
        <end position="68"/>
    </location>
</feature>
<dbReference type="AlphaFoldDB" id="A0AAW1JK85"/>
<organism evidence="2 3">
    <name type="scientific">Saponaria officinalis</name>
    <name type="common">Common soapwort</name>
    <name type="synonym">Lychnis saponaria</name>
    <dbReference type="NCBI Taxonomy" id="3572"/>
    <lineage>
        <taxon>Eukaryota</taxon>
        <taxon>Viridiplantae</taxon>
        <taxon>Streptophyta</taxon>
        <taxon>Embryophyta</taxon>
        <taxon>Tracheophyta</taxon>
        <taxon>Spermatophyta</taxon>
        <taxon>Magnoliopsida</taxon>
        <taxon>eudicotyledons</taxon>
        <taxon>Gunneridae</taxon>
        <taxon>Pentapetalae</taxon>
        <taxon>Caryophyllales</taxon>
        <taxon>Caryophyllaceae</taxon>
        <taxon>Caryophylleae</taxon>
        <taxon>Saponaria</taxon>
    </lineage>
</organism>
<keyword evidence="1" id="KW-1133">Transmembrane helix</keyword>
<evidence type="ECO:0000313" key="2">
    <source>
        <dbReference type="EMBL" id="KAK9704964.1"/>
    </source>
</evidence>
<evidence type="ECO:0000256" key="1">
    <source>
        <dbReference type="SAM" id="Phobius"/>
    </source>
</evidence>
<keyword evidence="1" id="KW-0472">Membrane</keyword>
<evidence type="ECO:0000313" key="3">
    <source>
        <dbReference type="Proteomes" id="UP001443914"/>
    </source>
</evidence>
<name>A0AAW1JK85_SAPOF</name>